<evidence type="ECO:0000313" key="1">
    <source>
        <dbReference type="EMBL" id="ANU10955.1"/>
    </source>
</evidence>
<dbReference type="EMBL" id="CP016534">
    <property type="protein sequence ID" value="ANU10955.1"/>
    <property type="molecule type" value="Genomic_DNA"/>
</dbReference>
<keyword evidence="2" id="KW-1185">Reference proteome</keyword>
<proteinExistence type="predicted"/>
<gene>
    <name evidence="1" type="ORF">BBH88_11870</name>
</gene>
<reference evidence="1" key="1">
    <citation type="submission" date="2016-10" db="EMBL/GenBank/DDBJ databases">
        <authorList>
            <person name="See-Too W.S."/>
        </authorList>
    </citation>
    <scope>NUCLEOTIDE SEQUENCE</scope>
    <source>
        <strain evidence="1">DSM 14505</strain>
    </source>
</reference>
<name>A0ABN4RGX7_9BACL</name>
<dbReference type="Proteomes" id="UP000092661">
    <property type="component" value="Chromosome"/>
</dbReference>
<accession>A0ABN4RGX7</accession>
<sequence length="149" mass="17314">MIFGMFHLVPTDGNWKMILVHENSRYQSHIFSNQHSLLITRMPSWFEEGIADYFTSESSGWYNLGDIRLIDFHDLDSQQDFDTSATDVYDSYAQSFLTVESLVEAHGQDIIPDLLMSRSTNIYCKKTEYSICIGIEEYKATFLEQMIVQ</sequence>
<protein>
    <submittedName>
        <fullName evidence="1">Uncharacterized protein</fullName>
    </submittedName>
</protein>
<organism evidence="1 2">
    <name type="scientific">Planococcus antarcticus DSM 14505</name>
    <dbReference type="NCBI Taxonomy" id="1185653"/>
    <lineage>
        <taxon>Bacteria</taxon>
        <taxon>Bacillati</taxon>
        <taxon>Bacillota</taxon>
        <taxon>Bacilli</taxon>
        <taxon>Bacillales</taxon>
        <taxon>Caryophanaceae</taxon>
        <taxon>Planococcus</taxon>
    </lineage>
</organism>
<evidence type="ECO:0000313" key="2">
    <source>
        <dbReference type="Proteomes" id="UP000092661"/>
    </source>
</evidence>